<keyword evidence="2" id="KW-1185">Reference proteome</keyword>
<protein>
    <submittedName>
        <fullName evidence="1">Uncharacterized protein</fullName>
    </submittedName>
</protein>
<dbReference type="Proteomes" id="UP000031668">
    <property type="component" value="Unassembled WGS sequence"/>
</dbReference>
<organism evidence="1 2">
    <name type="scientific">Thelohanellus kitauei</name>
    <name type="common">Myxosporean</name>
    <dbReference type="NCBI Taxonomy" id="669202"/>
    <lineage>
        <taxon>Eukaryota</taxon>
        <taxon>Metazoa</taxon>
        <taxon>Cnidaria</taxon>
        <taxon>Myxozoa</taxon>
        <taxon>Myxosporea</taxon>
        <taxon>Bivalvulida</taxon>
        <taxon>Platysporina</taxon>
        <taxon>Myxobolidae</taxon>
        <taxon>Thelohanellus</taxon>
    </lineage>
</organism>
<name>A0A0C2IWG4_THEKT</name>
<reference evidence="1 2" key="1">
    <citation type="journal article" date="2014" name="Genome Biol. Evol.">
        <title>The genome of the myxosporean Thelohanellus kitauei shows adaptations to nutrient acquisition within its fish host.</title>
        <authorList>
            <person name="Yang Y."/>
            <person name="Xiong J."/>
            <person name="Zhou Z."/>
            <person name="Huo F."/>
            <person name="Miao W."/>
            <person name="Ran C."/>
            <person name="Liu Y."/>
            <person name="Zhang J."/>
            <person name="Feng J."/>
            <person name="Wang M."/>
            <person name="Wang M."/>
            <person name="Wang L."/>
            <person name="Yao B."/>
        </authorList>
    </citation>
    <scope>NUCLEOTIDE SEQUENCE [LARGE SCALE GENOMIC DNA]</scope>
    <source>
        <strain evidence="1">Wuqing</strain>
    </source>
</reference>
<gene>
    <name evidence="1" type="ORF">RF11_07271</name>
</gene>
<dbReference type="EMBL" id="JWZT01002320">
    <property type="protein sequence ID" value="KII69674.1"/>
    <property type="molecule type" value="Genomic_DNA"/>
</dbReference>
<evidence type="ECO:0000313" key="2">
    <source>
        <dbReference type="Proteomes" id="UP000031668"/>
    </source>
</evidence>
<accession>A0A0C2IWG4</accession>
<evidence type="ECO:0000313" key="1">
    <source>
        <dbReference type="EMBL" id="KII69674.1"/>
    </source>
</evidence>
<proteinExistence type="predicted"/>
<dbReference type="OrthoDB" id="6418415at2759"/>
<dbReference type="AlphaFoldDB" id="A0A0C2IWG4"/>
<sequence>MISALDNEFTLYIREFPKLSDDFDMLSSPFTNDFQNKLTNWNELATRGSVETFSSIFERRYQDILPLILNWLDTLLTVLSKYCSSISVVKYDLVRNPFVGLETFEGQFTLAEKEELSIVESDRTLMLKYSS</sequence>
<comment type="caution">
    <text evidence="1">The sequence shown here is derived from an EMBL/GenBank/DDBJ whole genome shotgun (WGS) entry which is preliminary data.</text>
</comment>